<protein>
    <submittedName>
        <fullName evidence="2">DUF1449 family protein</fullName>
    </submittedName>
</protein>
<accession>A0ABT5UA32</accession>
<evidence type="ECO:0000256" key="1">
    <source>
        <dbReference type="SAM" id="Phobius"/>
    </source>
</evidence>
<feature type="transmembrane region" description="Helical" evidence="1">
    <location>
        <begin position="105"/>
        <end position="127"/>
    </location>
</feature>
<comment type="caution">
    <text evidence="2">The sequence shown here is derived from an EMBL/GenBank/DDBJ whole genome shotgun (WGS) entry which is preliminary data.</text>
</comment>
<dbReference type="Proteomes" id="UP001528823">
    <property type="component" value="Unassembled WGS sequence"/>
</dbReference>
<organism evidence="2 3">
    <name type="scientific">Spartinivicinus poritis</name>
    <dbReference type="NCBI Taxonomy" id="2994640"/>
    <lineage>
        <taxon>Bacteria</taxon>
        <taxon>Pseudomonadati</taxon>
        <taxon>Pseudomonadota</taxon>
        <taxon>Gammaproteobacteria</taxon>
        <taxon>Oceanospirillales</taxon>
        <taxon>Zooshikellaceae</taxon>
        <taxon>Spartinivicinus</taxon>
    </lineage>
</organism>
<feature type="transmembrane region" description="Helical" evidence="1">
    <location>
        <begin position="14"/>
        <end position="35"/>
    </location>
</feature>
<proteinExistence type="predicted"/>
<dbReference type="RefSeq" id="WP_274689575.1">
    <property type="nucleotide sequence ID" value="NZ_JAPMOU010000018.1"/>
</dbReference>
<reference evidence="2 3" key="1">
    <citation type="submission" date="2022-11" db="EMBL/GenBank/DDBJ databases">
        <title>Spartinivicinus poritis sp. nov., isolated from scleractinian coral Porites lutea.</title>
        <authorList>
            <person name="Zhang G."/>
            <person name="Cai L."/>
            <person name="Wei Q."/>
        </authorList>
    </citation>
    <scope>NUCLEOTIDE SEQUENCE [LARGE SCALE GENOMIC DNA]</scope>
    <source>
        <strain evidence="2 3">A2-2</strain>
    </source>
</reference>
<keyword evidence="1" id="KW-0812">Transmembrane</keyword>
<keyword evidence="1" id="KW-1133">Transmembrane helix</keyword>
<dbReference type="EMBL" id="JAPMOU010000018">
    <property type="protein sequence ID" value="MDE1463234.1"/>
    <property type="molecule type" value="Genomic_DNA"/>
</dbReference>
<keyword evidence="3" id="KW-1185">Reference proteome</keyword>
<gene>
    <name evidence="2" type="ORF">ORQ98_14810</name>
</gene>
<sequence>METFLSTIISFPTAIYTTLLGIVLCYWLFALIGMMDIDILDGDMDIDADGDIDGTAGISGLMVTLGLTGVPITIIISFLVFWGWLFTYFASLFLLQLLPFNWLQWLVGAGVIVISFGLSIILTARCIRPLKPFFKSHHHQESLVGRQCVISTSKVTEKFGQAICDLGSTELIINIRHKEPNSLKKGDKVTILEHNKEHNTYTVSELDLID</sequence>
<feature type="transmembrane region" description="Helical" evidence="1">
    <location>
        <begin position="56"/>
        <end position="85"/>
    </location>
</feature>
<keyword evidence="1" id="KW-0472">Membrane</keyword>
<name>A0ABT5UA32_9GAMM</name>
<evidence type="ECO:0000313" key="3">
    <source>
        <dbReference type="Proteomes" id="UP001528823"/>
    </source>
</evidence>
<evidence type="ECO:0000313" key="2">
    <source>
        <dbReference type="EMBL" id="MDE1463234.1"/>
    </source>
</evidence>